<name>A0A6G8RA52_9CAUD</name>
<protein>
    <submittedName>
        <fullName evidence="1">Uncharacterized protein</fullName>
    </submittedName>
</protein>
<organism evidence="1 2">
    <name type="scientific">Salmonella phage brorfarstad</name>
    <dbReference type="NCBI Taxonomy" id="2713286"/>
    <lineage>
        <taxon>Viruses</taxon>
        <taxon>Duplodnaviria</taxon>
        <taxon>Heunggongvirae</taxon>
        <taxon>Uroviricota</taxon>
        <taxon>Caudoviricetes</taxon>
        <taxon>Rosemountvirus</taxon>
        <taxon>Rosemountvirus SE13</taxon>
    </lineage>
</organism>
<evidence type="ECO:0000313" key="2">
    <source>
        <dbReference type="Proteomes" id="UP000500968"/>
    </source>
</evidence>
<gene>
    <name evidence="1" type="ORF">brorfarstad_9</name>
</gene>
<dbReference type="Proteomes" id="UP000500968">
    <property type="component" value="Segment"/>
</dbReference>
<proteinExistence type="predicted"/>
<accession>A0A6G8RA52</accession>
<evidence type="ECO:0000313" key="1">
    <source>
        <dbReference type="EMBL" id="QIN98300.1"/>
    </source>
</evidence>
<dbReference type="EMBL" id="MT074435">
    <property type="protein sequence ID" value="QIN98300.1"/>
    <property type="molecule type" value="Genomic_DNA"/>
</dbReference>
<reference evidence="2" key="1">
    <citation type="submission" date="2020-02" db="EMBL/GenBank/DDBJ databases">
        <authorList>
            <person name="Olsen N.S."/>
            <person name="Forero-Junco L."/>
            <person name="Kot W."/>
            <person name="Hansen L.H."/>
        </authorList>
    </citation>
    <scope>NUCLEOTIDE SEQUENCE [LARGE SCALE GENOMIC DNA]</scope>
</reference>
<sequence>MFVNKYILNYNDDSSYWEVIIGWEVVFESYDLEDCTDYIVSHNQE</sequence>